<evidence type="ECO:0000313" key="5">
    <source>
        <dbReference type="EMBL" id="OEF96884.1"/>
    </source>
</evidence>
<reference evidence="5 6" key="1">
    <citation type="submission" date="2016-09" db="EMBL/GenBank/DDBJ databases">
        <title>Draft genome sequence for the type strain of Desulfuribacillus alkaliarsenatis AHT28, an obligately anaerobic, sulfidogenic bacterium isolated from Russian soda lake sediments.</title>
        <authorList>
            <person name="Abin C.A."/>
            <person name="Hollibaugh J.T."/>
        </authorList>
    </citation>
    <scope>NUCLEOTIDE SEQUENCE [LARGE SCALE GENOMIC DNA]</scope>
    <source>
        <strain evidence="5 6">AHT28</strain>
    </source>
</reference>
<evidence type="ECO:0000256" key="1">
    <source>
        <dbReference type="ARBA" id="ARBA00022649"/>
    </source>
</evidence>
<dbReference type="GO" id="GO:0110001">
    <property type="term" value="C:toxin-antitoxin complex"/>
    <property type="evidence" value="ECO:0007669"/>
    <property type="project" value="InterPro"/>
</dbReference>
<dbReference type="Gene3D" id="1.20.120.580">
    <property type="entry name" value="bsu32300-like"/>
    <property type="match status" value="1"/>
</dbReference>
<dbReference type="InterPro" id="IPR052379">
    <property type="entry name" value="Type_VII_TA_RNase"/>
</dbReference>
<dbReference type="NCBIfam" id="NF047751">
    <property type="entry name" value="HepT_toxin"/>
    <property type="match status" value="1"/>
</dbReference>
<evidence type="ECO:0000256" key="2">
    <source>
        <dbReference type="ARBA" id="ARBA00022722"/>
    </source>
</evidence>
<dbReference type="GO" id="GO:0004540">
    <property type="term" value="F:RNA nuclease activity"/>
    <property type="evidence" value="ECO:0007669"/>
    <property type="project" value="InterPro"/>
</dbReference>
<dbReference type="AlphaFoldDB" id="A0A1E5G1V0"/>
<dbReference type="PANTHER" id="PTHR33397:SF5">
    <property type="entry name" value="RNASE YUTE-RELATED"/>
    <property type="match status" value="1"/>
</dbReference>
<dbReference type="Pfam" id="PF01934">
    <property type="entry name" value="HepT-like"/>
    <property type="match status" value="1"/>
</dbReference>
<name>A0A1E5G1V0_9FIRM</name>
<dbReference type="OrthoDB" id="9796612at2"/>
<evidence type="ECO:0000313" key="6">
    <source>
        <dbReference type="Proteomes" id="UP000094296"/>
    </source>
</evidence>
<comment type="caution">
    <text evidence="5">The sequence shown here is derived from an EMBL/GenBank/DDBJ whole genome shotgun (WGS) entry which is preliminary data.</text>
</comment>
<evidence type="ECO:0000256" key="3">
    <source>
        <dbReference type="ARBA" id="ARBA00022801"/>
    </source>
</evidence>
<evidence type="ECO:0000256" key="4">
    <source>
        <dbReference type="ARBA" id="ARBA00024207"/>
    </source>
</evidence>
<organism evidence="5 6">
    <name type="scientific">Desulfuribacillus alkaliarsenatis</name>
    <dbReference type="NCBI Taxonomy" id="766136"/>
    <lineage>
        <taxon>Bacteria</taxon>
        <taxon>Bacillati</taxon>
        <taxon>Bacillota</taxon>
        <taxon>Desulfuribacillia</taxon>
        <taxon>Desulfuribacillales</taxon>
        <taxon>Desulfuribacillaceae</taxon>
        <taxon>Desulfuribacillus</taxon>
    </lineage>
</organism>
<proteinExistence type="inferred from homology"/>
<accession>A0A1E5G1V0</accession>
<sequence length="135" mass="15629">MLTKKIADLQKNILLLEQIKAEISIDNLHEDEVKYWAIERGLQLSVEIVIDIANILISANDWETPDTYRETLLKLGEKEIVPKAFAEKISGMAHFRNILVHDYLEMDENILKEVLTVGIADIVKYIDYVNRYLKS</sequence>
<dbReference type="EMBL" id="MIJE01000030">
    <property type="protein sequence ID" value="OEF96884.1"/>
    <property type="molecule type" value="Genomic_DNA"/>
</dbReference>
<dbReference type="Proteomes" id="UP000094296">
    <property type="component" value="Unassembled WGS sequence"/>
</dbReference>
<comment type="similarity">
    <text evidence="4">Belongs to the HepT RNase toxin family.</text>
</comment>
<dbReference type="STRING" id="766136.BHF68_07025"/>
<keyword evidence="2" id="KW-0540">Nuclease</keyword>
<protein>
    <recommendedName>
        <fullName evidence="7">DUF86 domain-containing protein</fullName>
    </recommendedName>
</protein>
<keyword evidence="3" id="KW-0378">Hydrolase</keyword>
<dbReference type="GO" id="GO:0016787">
    <property type="term" value="F:hydrolase activity"/>
    <property type="evidence" value="ECO:0007669"/>
    <property type="project" value="UniProtKB-KW"/>
</dbReference>
<dbReference type="InterPro" id="IPR008201">
    <property type="entry name" value="HepT-like"/>
</dbReference>
<keyword evidence="1" id="KW-1277">Toxin-antitoxin system</keyword>
<evidence type="ECO:0008006" key="7">
    <source>
        <dbReference type="Google" id="ProtNLM"/>
    </source>
</evidence>
<dbReference type="PANTHER" id="PTHR33397">
    <property type="entry name" value="UPF0331 PROTEIN YUTE"/>
    <property type="match status" value="1"/>
</dbReference>
<dbReference type="InterPro" id="IPR037038">
    <property type="entry name" value="HepT-like_sf"/>
</dbReference>
<keyword evidence="6" id="KW-1185">Reference proteome</keyword>
<gene>
    <name evidence="5" type="ORF">BHF68_07025</name>
</gene>